<gene>
    <name evidence="1" type="ORF">FOIG_15430</name>
</gene>
<evidence type="ECO:0008006" key="2">
    <source>
        <dbReference type="Google" id="ProtNLM"/>
    </source>
</evidence>
<evidence type="ECO:0000313" key="1">
    <source>
        <dbReference type="EMBL" id="EXL91392.1"/>
    </source>
</evidence>
<dbReference type="Pfam" id="PF13602">
    <property type="entry name" value="ADH_zinc_N_2"/>
    <property type="match status" value="1"/>
</dbReference>
<reference evidence="1" key="1">
    <citation type="submission" date="2011-11" db="EMBL/GenBank/DDBJ databases">
        <title>The Genome Sequence of Fusarium oxysporum II5.</title>
        <authorList>
            <consortium name="The Broad Institute Genome Sequencing Platform"/>
            <person name="Ma L.-J."/>
            <person name="Gale L.R."/>
            <person name="Schwartz D.C."/>
            <person name="Zhou S."/>
            <person name="Corby-Kistler H."/>
            <person name="Young S.K."/>
            <person name="Zeng Q."/>
            <person name="Gargeya S."/>
            <person name="Fitzgerald M."/>
            <person name="Haas B."/>
            <person name="Abouelleil A."/>
            <person name="Alvarado L."/>
            <person name="Arachchi H.M."/>
            <person name="Berlin A."/>
            <person name="Brown A."/>
            <person name="Chapman S.B."/>
            <person name="Chen Z."/>
            <person name="Dunbar C."/>
            <person name="Freedman E."/>
            <person name="Gearin G."/>
            <person name="Goldberg J."/>
            <person name="Griggs A."/>
            <person name="Gujja S."/>
            <person name="Heiman D."/>
            <person name="Howarth C."/>
            <person name="Larson L."/>
            <person name="Lui A."/>
            <person name="MacDonald P.J.P."/>
            <person name="Montmayeur A."/>
            <person name="Murphy C."/>
            <person name="Neiman D."/>
            <person name="Pearson M."/>
            <person name="Priest M."/>
            <person name="Roberts A."/>
            <person name="Saif S."/>
            <person name="Shea T."/>
            <person name="Shenoy N."/>
            <person name="Sisk P."/>
            <person name="Stolte C."/>
            <person name="Sykes S."/>
            <person name="Wortman J."/>
            <person name="Nusbaum C."/>
            <person name="Birren B."/>
        </authorList>
    </citation>
    <scope>NUCLEOTIDE SEQUENCE [LARGE SCALE GENOMIC DNA]</scope>
    <source>
        <strain evidence="1">54006</strain>
    </source>
</reference>
<sequence length="45" mass="4996">MVTAYENNSIHPAVDSKSFSLEQAKEAFEYLGALKHIGKVCVQIK</sequence>
<dbReference type="AlphaFoldDB" id="X0IRC9"/>
<organism evidence="1">
    <name type="scientific">Fusarium odoratissimum (strain NRRL 54006)</name>
    <dbReference type="NCBI Taxonomy" id="1089451"/>
    <lineage>
        <taxon>Eukaryota</taxon>
        <taxon>Fungi</taxon>
        <taxon>Dikarya</taxon>
        <taxon>Ascomycota</taxon>
        <taxon>Pezizomycotina</taxon>
        <taxon>Sordariomycetes</taxon>
        <taxon>Hypocreomycetidae</taxon>
        <taxon>Hypocreales</taxon>
        <taxon>Nectriaceae</taxon>
        <taxon>Fusarium</taxon>
        <taxon>Fusarium oxysporum species complex</taxon>
        <taxon>Fusarium oxysporum f. sp. cubense (strain race 4)</taxon>
    </lineage>
</organism>
<dbReference type="EMBL" id="JH658317">
    <property type="protein sequence ID" value="EXL91392.1"/>
    <property type="molecule type" value="Genomic_DNA"/>
</dbReference>
<dbReference type="HOGENOM" id="CLU_191648_0_0_1"/>
<dbReference type="GeneID" id="42040605"/>
<accession>X0IRC9</accession>
<proteinExistence type="predicted"/>
<protein>
    <recommendedName>
        <fullName evidence="2">Alcohol dehydrogenase</fullName>
    </recommendedName>
</protein>
<dbReference type="Gene3D" id="3.90.180.10">
    <property type="entry name" value="Medium-chain alcohol dehydrogenases, catalytic domain"/>
    <property type="match status" value="1"/>
</dbReference>
<dbReference type="RefSeq" id="XP_031053482.1">
    <property type="nucleotide sequence ID" value="XM_031216790.1"/>
</dbReference>
<reference evidence="1" key="2">
    <citation type="submission" date="2012-05" db="EMBL/GenBank/DDBJ databases">
        <title>The Genome Annotation of Fusarium oxysporum II5.</title>
        <authorList>
            <consortium name="The Broad Institute Genomics Platform"/>
            <person name="Ma L.-J."/>
            <person name="Corby-Kistler H."/>
            <person name="Broz K."/>
            <person name="Gale L.R."/>
            <person name="Jonkers W."/>
            <person name="O'Donnell K."/>
            <person name="Ploetz R."/>
            <person name="Steinberg C."/>
            <person name="Schwartz D.C."/>
            <person name="VanEtten H."/>
            <person name="Zhou S."/>
            <person name="Young S.K."/>
            <person name="Zeng Q."/>
            <person name="Gargeya S."/>
            <person name="Fitzgerald M."/>
            <person name="Abouelleil A."/>
            <person name="Alvarado L."/>
            <person name="Chapman S.B."/>
            <person name="Gainer-Dewar J."/>
            <person name="Goldberg J."/>
            <person name="Griggs A."/>
            <person name="Gujja S."/>
            <person name="Hansen M."/>
            <person name="Howarth C."/>
            <person name="Imamovic A."/>
            <person name="Ireland A."/>
            <person name="Larimer J."/>
            <person name="McCowan C."/>
            <person name="Murphy C."/>
            <person name="Pearson M."/>
            <person name="Poon T.W."/>
            <person name="Priest M."/>
            <person name="Roberts A."/>
            <person name="Saif S."/>
            <person name="Shea T."/>
            <person name="Sykes S."/>
            <person name="Wortman J."/>
            <person name="Nusbaum C."/>
            <person name="Birren B."/>
        </authorList>
    </citation>
    <scope>NUCLEOTIDE SEQUENCE</scope>
    <source>
        <strain evidence="1">54006</strain>
    </source>
</reference>
<name>X0IRC9_FUSO5</name>
<dbReference type="Proteomes" id="UP000030685">
    <property type="component" value="Unassembled WGS sequence"/>
</dbReference>
<dbReference type="VEuPathDB" id="FungiDB:FOIG_15430"/>